<evidence type="ECO:0000313" key="2">
    <source>
        <dbReference type="EMBL" id="RAZ73253.1"/>
    </source>
</evidence>
<keyword evidence="1" id="KW-0472">Membrane</keyword>
<organism evidence="2 3">
    <name type="scientific">Mesorhizobium atlanticum</name>
    <dbReference type="NCBI Taxonomy" id="2233532"/>
    <lineage>
        <taxon>Bacteria</taxon>
        <taxon>Pseudomonadati</taxon>
        <taxon>Pseudomonadota</taxon>
        <taxon>Alphaproteobacteria</taxon>
        <taxon>Hyphomicrobiales</taxon>
        <taxon>Phyllobacteriaceae</taxon>
        <taxon>Mesorhizobium</taxon>
    </lineage>
</organism>
<dbReference type="Proteomes" id="UP000251956">
    <property type="component" value="Unassembled WGS sequence"/>
</dbReference>
<comment type="caution">
    <text evidence="2">The sequence shown here is derived from an EMBL/GenBank/DDBJ whole genome shotgun (WGS) entry which is preliminary data.</text>
</comment>
<feature type="transmembrane region" description="Helical" evidence="1">
    <location>
        <begin position="70"/>
        <end position="97"/>
    </location>
</feature>
<feature type="transmembrane region" description="Helical" evidence="1">
    <location>
        <begin position="242"/>
        <end position="268"/>
    </location>
</feature>
<feature type="transmembrane region" description="Helical" evidence="1">
    <location>
        <begin position="29"/>
        <end position="50"/>
    </location>
</feature>
<dbReference type="PANTHER" id="PTHR33133:SF1">
    <property type="entry name" value="EXPRESSED PROTEIN-RELATED"/>
    <property type="match status" value="1"/>
</dbReference>
<reference evidence="2 3" key="1">
    <citation type="submission" date="2018-07" db="EMBL/GenBank/DDBJ databases">
        <title>Diversity of Mesorhizobium strains in Brazil.</title>
        <authorList>
            <person name="Helene L.C.F."/>
            <person name="Dall'Agnol R."/>
            <person name="Delamuta J.R.M."/>
            <person name="Hungria M."/>
        </authorList>
    </citation>
    <scope>NUCLEOTIDE SEQUENCE [LARGE SCALE GENOMIC DNA]</scope>
    <source>
        <strain evidence="2 3">CNPSo 3140</strain>
    </source>
</reference>
<gene>
    <name evidence="2" type="ORF">DPM35_24910</name>
</gene>
<sequence length="287" mass="29950">MASISSGRLEKFSIGRVFSNTFSVIGRSFGSIAVIVGLFTTLPALIYNYWNFSRLASFGPEGVAGMEQAALANYGFVSMIAALVIFVLAFLAQAALVRATVESMNGKHPTIGDCVQIALRSLLPTFGIGIVVFLAMVVAGLIAAFIAALIPFLGWLIALAIVVATAMWVLSISVAIPVVVQEREGVFGSISRSRHLTKGSRWSIFGLFLIIGIMAVVIQGGFSLVIGFMVASAGGISSSGVAAGAIASSLVSSIFSTLISVAIAVTYVELRQVKEGASVDELAEIFS</sequence>
<proteinExistence type="predicted"/>
<dbReference type="PANTHER" id="PTHR33133">
    <property type="entry name" value="OS08G0107100 PROTEIN-RELATED"/>
    <property type="match status" value="1"/>
</dbReference>
<evidence type="ECO:0000256" key="1">
    <source>
        <dbReference type="SAM" id="Phobius"/>
    </source>
</evidence>
<feature type="transmembrane region" description="Helical" evidence="1">
    <location>
        <begin position="201"/>
        <end position="230"/>
    </location>
</feature>
<feature type="transmembrane region" description="Helical" evidence="1">
    <location>
        <begin position="126"/>
        <end position="150"/>
    </location>
</feature>
<evidence type="ECO:0000313" key="3">
    <source>
        <dbReference type="Proteomes" id="UP000251956"/>
    </source>
</evidence>
<accession>A0A330GPU6</accession>
<dbReference type="RefSeq" id="WP_112129867.1">
    <property type="nucleotide sequence ID" value="NZ_QMBQ01000008.1"/>
</dbReference>
<name>A0A330GPU6_9HYPH</name>
<dbReference type="AlphaFoldDB" id="A0A330GPU6"/>
<keyword evidence="3" id="KW-1185">Reference proteome</keyword>
<protein>
    <recommendedName>
        <fullName evidence="4">Glycerophosphoryl diester phosphodiesterase membrane domain-containing protein</fullName>
    </recommendedName>
</protein>
<feature type="transmembrane region" description="Helical" evidence="1">
    <location>
        <begin position="156"/>
        <end position="180"/>
    </location>
</feature>
<evidence type="ECO:0008006" key="4">
    <source>
        <dbReference type="Google" id="ProtNLM"/>
    </source>
</evidence>
<dbReference type="OrthoDB" id="7472950at2"/>
<keyword evidence="1" id="KW-1133">Transmembrane helix</keyword>
<dbReference type="EMBL" id="QMBQ01000008">
    <property type="protein sequence ID" value="RAZ73253.1"/>
    <property type="molecule type" value="Genomic_DNA"/>
</dbReference>
<keyword evidence="1" id="KW-0812">Transmembrane</keyword>